<feature type="domain" description="Novel STAND NTPase 3" evidence="5">
    <location>
        <begin position="56"/>
        <end position="208"/>
    </location>
</feature>
<comment type="caution">
    <text evidence="6">The sequence shown here is derived from an EMBL/GenBank/DDBJ whole genome shotgun (WGS) entry which is preliminary data.</text>
</comment>
<feature type="repeat" description="ANK" evidence="3">
    <location>
        <begin position="657"/>
        <end position="689"/>
    </location>
</feature>
<feature type="repeat" description="ANK" evidence="3">
    <location>
        <begin position="1619"/>
        <end position="1651"/>
    </location>
</feature>
<dbReference type="PROSITE" id="PS50088">
    <property type="entry name" value="ANK_REPEAT"/>
    <property type="match status" value="23"/>
</dbReference>
<dbReference type="PANTHER" id="PTHR24198">
    <property type="entry name" value="ANKYRIN REPEAT AND PROTEIN KINASE DOMAIN-CONTAINING PROTEIN"/>
    <property type="match status" value="1"/>
</dbReference>
<dbReference type="SMART" id="SM00248">
    <property type="entry name" value="ANK"/>
    <property type="match status" value="28"/>
</dbReference>
<dbReference type="InterPro" id="IPR049050">
    <property type="entry name" value="nSTAND3"/>
</dbReference>
<dbReference type="Pfam" id="PF00023">
    <property type="entry name" value="Ank"/>
    <property type="match status" value="3"/>
</dbReference>
<dbReference type="InterPro" id="IPR036770">
    <property type="entry name" value="Ankyrin_rpt-contain_sf"/>
</dbReference>
<feature type="repeat" description="ANK" evidence="3">
    <location>
        <begin position="1553"/>
        <end position="1585"/>
    </location>
</feature>
<dbReference type="PROSITE" id="PS50297">
    <property type="entry name" value="ANK_REP_REGION"/>
    <property type="match status" value="20"/>
</dbReference>
<feature type="repeat" description="ANK" evidence="3">
    <location>
        <begin position="1718"/>
        <end position="1750"/>
    </location>
</feature>
<dbReference type="InterPro" id="IPR002110">
    <property type="entry name" value="Ankyrin_rpt"/>
</dbReference>
<feature type="domain" description="Novel STAND NTPase 3" evidence="5">
    <location>
        <begin position="1004"/>
        <end position="1153"/>
    </location>
</feature>
<dbReference type="Pfam" id="PF12796">
    <property type="entry name" value="Ank_2"/>
    <property type="match status" value="8"/>
</dbReference>
<feature type="repeat" description="ANK" evidence="3">
    <location>
        <begin position="591"/>
        <end position="623"/>
    </location>
</feature>
<organism evidence="6 7">
    <name type="scientific">Mytilus galloprovincialis</name>
    <name type="common">Mediterranean mussel</name>
    <dbReference type="NCBI Taxonomy" id="29158"/>
    <lineage>
        <taxon>Eukaryota</taxon>
        <taxon>Metazoa</taxon>
        <taxon>Spiralia</taxon>
        <taxon>Lophotrochozoa</taxon>
        <taxon>Mollusca</taxon>
        <taxon>Bivalvia</taxon>
        <taxon>Autobranchia</taxon>
        <taxon>Pteriomorphia</taxon>
        <taxon>Mytilida</taxon>
        <taxon>Mytiloidea</taxon>
        <taxon>Mytilidae</taxon>
        <taxon>Mytilinae</taxon>
        <taxon>Mytilus</taxon>
    </lineage>
</organism>
<dbReference type="PANTHER" id="PTHR24198:SF165">
    <property type="entry name" value="ANKYRIN REPEAT-CONTAINING PROTEIN-RELATED"/>
    <property type="match status" value="1"/>
</dbReference>
<keyword evidence="2 3" id="KW-0040">ANK repeat</keyword>
<keyword evidence="7" id="KW-1185">Reference proteome</keyword>
<feature type="region of interest" description="Disordered" evidence="4">
    <location>
        <begin position="1"/>
        <end position="27"/>
    </location>
</feature>
<feature type="repeat" description="ANK" evidence="3">
    <location>
        <begin position="558"/>
        <end position="590"/>
    </location>
</feature>
<feature type="repeat" description="ANK" evidence="3">
    <location>
        <begin position="624"/>
        <end position="656"/>
    </location>
</feature>
<feature type="repeat" description="ANK" evidence="3">
    <location>
        <begin position="1685"/>
        <end position="1717"/>
    </location>
</feature>
<accession>A0A8B6DR74</accession>
<feature type="repeat" description="ANK" evidence="3">
    <location>
        <begin position="1652"/>
        <end position="1684"/>
    </location>
</feature>
<feature type="repeat" description="ANK" evidence="3">
    <location>
        <begin position="492"/>
        <end position="524"/>
    </location>
</feature>
<name>A0A8B6DR74_MYTGA</name>
<dbReference type="Pfam" id="PF20720">
    <property type="entry name" value="nSTAND3"/>
    <property type="match status" value="2"/>
</dbReference>
<evidence type="ECO:0000256" key="4">
    <source>
        <dbReference type="SAM" id="MobiDB-lite"/>
    </source>
</evidence>
<dbReference type="SUPFAM" id="SSF52540">
    <property type="entry name" value="P-loop containing nucleoside triphosphate hydrolases"/>
    <property type="match status" value="2"/>
</dbReference>
<dbReference type="Pfam" id="PF13637">
    <property type="entry name" value="Ank_4"/>
    <property type="match status" value="1"/>
</dbReference>
<feature type="repeat" description="ANK" evidence="3">
    <location>
        <begin position="855"/>
        <end position="887"/>
    </location>
</feature>
<dbReference type="Proteomes" id="UP000596742">
    <property type="component" value="Unassembled WGS sequence"/>
</dbReference>
<evidence type="ECO:0000313" key="6">
    <source>
        <dbReference type="EMBL" id="VDI23922.1"/>
    </source>
</evidence>
<feature type="repeat" description="ANK" evidence="3">
    <location>
        <begin position="690"/>
        <end position="722"/>
    </location>
</feature>
<proteinExistence type="predicted"/>
<sequence>MNAAVKESTHNQQKDTSDQKEKKEKLEIKQNECIPQNIRDQIQRQIEDWKKKDELFVSTRASDYIMECLQNSNCLTITAPSGAGKSFIAIHTVLVLRDEGYNIIPVIQPSDIRDYYQPGEPTVFIVDDICGNFTANQQQIENWKQQLPVINMIIADKCCKIIVSCRLQVYNDDKFNTLLPFKSCECNLISNKLCLTSIEKKSIASKYIGTGFADLDKLSENSDLFPLLCSLYKEKKHGDVNKFFNNPYIVYEKEIENLSMQGDEGKCKKSSLALLVIFNNQLREKWFQGRITNEQTKIIKDTCEACGINSIPKINLKTELDTLVGTFVSKQDGIYRTIHDKLFDILAYYFGQTIIDCLIEHGESELVHERFIWQTSPNDENSNIDFIIEISDDHSELYLERFIKDWLGGKVAVVFSNTNMKVSSFRQQLIQYVQQLDKVQQVKIANTKDTVEPMESCDFGTTPLVWNCYDGYTDMVQWLLSNDVNVDQCRDDGVSGLFMASQKGHTDIVKLLLERNPDVNLCDNDGVRPLFMASQNGHTDIVELLLERNLDVNLCDKVGCSPLFIASQQGHNDIVKLLLEINPDVNLCDNDGCSPLFIASQQGHTDIVKLLLERNPDVNLCNNDGRSPLILASQNGHTDIVKLLLERNPDVNLCNKNGSSPLLQASDGGHTDIVKLLLGRNSDVNLCNKDGWSPLLLASQNGHTDIVKLLLERNPDVNLCSKDGFSPLLQASDGGHTDIVKLLLERNADVNLCNNDGCSPLLLASQNGHTDIVKLLLGRNPDVNLCNKDGWSPLILASDGGHTDIVKLLLERNPDVNLCNNDGCSPLLLASDGGHTDIVKLLLERNPDVNLCNKDGCSPLLQASQDGHTDIVKFLLERNPDVNLCDKDGCSPLLQASDGGHTDIVKFLLERNPDVNFCNTENSSPLLKASQSGHTDIVKLLLERNPDVNLCDNIGCSPLIQASCYGHTDIVKLLLERNPDPCDNAPLSEQEKEIGQWRKRLENFEETFASKAFYNTVITGRFVIISGPPGSGKSAIAYNTALMLEKNKEYKILPVSSPEEIRNYLLPETKQVFLIDDPVGKYTVDDSCIQKWKKEETFIKQTFSDCSTTKLILTCRSYIYKSGFCRKLQFSPIHCDLLSDDLKLSFEERKQFVHRYNIPELIEDSIMLYYFFPLLCLVSSRQVNPTSVFVNPIKVLREEMNNTKEKSDIAFLAIALLVVLDNNIDSEMIRFENTTIKEMLYDLCNECGLTFFPSITVLLEALSDLIGTYVKKTDNGFACIHNTLFQNLSFIVGSSIIHCLLKYGNCKFIAHRLQLASIQQMHGELVIIVKPEQEELYFERILLDIRKGNHSVVFTGIQMKLSRFRSKLHKCLKSLKDIDVTCDDNNSTPLHIVSEQGYEDLVFTLYKIKKDQINHQDNSKRTPLFMACLGGHDKVIQTILGIDHSSLHMADSEDLMPLDAASLNDHSSTVTLLLKRDANINRKDKTLKRTAFQRACDSGSIKVVSELLTYKPDIKNTDIHGLKALHIACKRGHLNIVKILLEYKDMTNECDANGRTPLWTACESNQQDIVRLLLENKANVNQTDVKKISPLYIACQIGSDNIVGVLLDNFAKVNIKSDNGYSPLHVASMKGKLKCVEILLDKNAETDLATKQGWTAFFLSCSKGHLDICKLLHFRGANVNVCDKSANTPLHVACRANHECIVRFLIDHDANVNAVNTSKESPMFIACGKECFDVVQLLIDSHADVNIYNEKGNSPLHVACIKGNKPIVRLLLDQKANIQKRNKVGKTPFDIVQEKKNDTIVDMFNSHEEK</sequence>
<feature type="repeat" description="ANK" evidence="3">
    <location>
        <begin position="822"/>
        <end position="854"/>
    </location>
</feature>
<gene>
    <name evidence="6" type="ORF">MGAL_10B029494</name>
</gene>
<feature type="repeat" description="ANK" evidence="3">
    <location>
        <begin position="525"/>
        <end position="557"/>
    </location>
</feature>
<evidence type="ECO:0000256" key="2">
    <source>
        <dbReference type="ARBA" id="ARBA00023043"/>
    </source>
</evidence>
<dbReference type="EMBL" id="UYJE01003978">
    <property type="protein sequence ID" value="VDI23922.1"/>
    <property type="molecule type" value="Genomic_DNA"/>
</dbReference>
<feature type="repeat" description="ANK" evidence="3">
    <location>
        <begin position="1586"/>
        <end position="1618"/>
    </location>
</feature>
<dbReference type="Gene3D" id="1.25.40.20">
    <property type="entry name" value="Ankyrin repeat-containing domain"/>
    <property type="match status" value="6"/>
</dbReference>
<feature type="repeat" description="ANK" evidence="3">
    <location>
        <begin position="789"/>
        <end position="821"/>
    </location>
</feature>
<protein>
    <recommendedName>
        <fullName evidence="5">Novel STAND NTPase 3 domain-containing protein</fullName>
    </recommendedName>
</protein>
<evidence type="ECO:0000313" key="7">
    <source>
        <dbReference type="Proteomes" id="UP000596742"/>
    </source>
</evidence>
<feature type="repeat" description="ANK" evidence="3">
    <location>
        <begin position="756"/>
        <end position="788"/>
    </location>
</feature>
<evidence type="ECO:0000259" key="5">
    <source>
        <dbReference type="Pfam" id="PF20720"/>
    </source>
</evidence>
<dbReference type="OrthoDB" id="7464126at2759"/>
<reference evidence="6" key="1">
    <citation type="submission" date="2018-11" db="EMBL/GenBank/DDBJ databases">
        <authorList>
            <person name="Alioto T."/>
            <person name="Alioto T."/>
        </authorList>
    </citation>
    <scope>NUCLEOTIDE SEQUENCE</scope>
</reference>
<dbReference type="InterPro" id="IPR027417">
    <property type="entry name" value="P-loop_NTPase"/>
</dbReference>
<feature type="repeat" description="ANK" evidence="3">
    <location>
        <begin position="921"/>
        <end position="953"/>
    </location>
</feature>
<feature type="repeat" description="ANK" evidence="3">
    <location>
        <begin position="723"/>
        <end position="755"/>
    </location>
</feature>
<feature type="repeat" description="ANK" evidence="3">
    <location>
        <begin position="1520"/>
        <end position="1552"/>
    </location>
</feature>
<evidence type="ECO:0000256" key="1">
    <source>
        <dbReference type="ARBA" id="ARBA00022737"/>
    </source>
</evidence>
<evidence type="ECO:0000256" key="3">
    <source>
        <dbReference type="PROSITE-ProRule" id="PRU00023"/>
    </source>
</evidence>
<feature type="compositionally biased region" description="Basic and acidic residues" evidence="4">
    <location>
        <begin position="7"/>
        <end position="27"/>
    </location>
</feature>
<feature type="repeat" description="ANK" evidence="3">
    <location>
        <begin position="1453"/>
        <end position="1485"/>
    </location>
</feature>
<feature type="repeat" description="ANK" evidence="3">
    <location>
        <begin position="1751"/>
        <end position="1783"/>
    </location>
</feature>
<dbReference type="SUPFAM" id="SSF48403">
    <property type="entry name" value="Ankyrin repeat"/>
    <property type="match status" value="4"/>
</dbReference>
<feature type="repeat" description="ANK" evidence="3">
    <location>
        <begin position="888"/>
        <end position="920"/>
    </location>
</feature>
<keyword evidence="1" id="KW-0677">Repeat</keyword>